<dbReference type="Gene3D" id="2.70.130.10">
    <property type="entry name" value="Mannose-6-phosphate receptor binding domain"/>
    <property type="match status" value="1"/>
</dbReference>
<evidence type="ECO:0000259" key="21">
    <source>
        <dbReference type="PROSITE" id="PS51914"/>
    </source>
</evidence>
<dbReference type="InParanoid" id="A0A1X2HUJ6"/>
<organism evidence="22 23">
    <name type="scientific">Syncephalastrum racemosum</name>
    <name type="common">Filamentous fungus</name>
    <dbReference type="NCBI Taxonomy" id="13706"/>
    <lineage>
        <taxon>Eukaryota</taxon>
        <taxon>Fungi</taxon>
        <taxon>Fungi incertae sedis</taxon>
        <taxon>Mucoromycota</taxon>
        <taxon>Mucoromycotina</taxon>
        <taxon>Mucoromycetes</taxon>
        <taxon>Mucorales</taxon>
        <taxon>Syncephalastraceae</taxon>
        <taxon>Syncephalastrum</taxon>
    </lineage>
</organism>
<evidence type="ECO:0000256" key="15">
    <source>
        <dbReference type="ARBA" id="ARBA00023136"/>
    </source>
</evidence>
<feature type="compositionally biased region" description="Basic and acidic residues" evidence="18">
    <location>
        <begin position="203"/>
        <end position="213"/>
    </location>
</feature>
<keyword evidence="16" id="KW-1015">Disulfide bond</keyword>
<evidence type="ECO:0000256" key="3">
    <source>
        <dbReference type="ARBA" id="ARBA00004472"/>
    </source>
</evidence>
<proteinExistence type="inferred from homology"/>
<dbReference type="AlphaFoldDB" id="A0A1X2HUJ6"/>
<evidence type="ECO:0000256" key="12">
    <source>
        <dbReference type="ARBA" id="ARBA00023006"/>
    </source>
</evidence>
<evidence type="ECO:0000256" key="1">
    <source>
        <dbReference type="ARBA" id="ARBA00004304"/>
    </source>
</evidence>
<gene>
    <name evidence="22" type="ORF">BCR43DRAFT_482120</name>
</gene>
<evidence type="ECO:0000256" key="13">
    <source>
        <dbReference type="ARBA" id="ARBA00023034"/>
    </source>
</evidence>
<accession>A0A1X2HUJ6</accession>
<dbReference type="GO" id="GO:0031966">
    <property type="term" value="C:mitochondrial membrane"/>
    <property type="evidence" value="ECO:0007669"/>
    <property type="project" value="UniProtKB-SubCell"/>
</dbReference>
<evidence type="ECO:0000256" key="18">
    <source>
        <dbReference type="SAM" id="MobiDB-lite"/>
    </source>
</evidence>
<evidence type="ECO:0000256" key="5">
    <source>
        <dbReference type="ARBA" id="ARBA00005363"/>
    </source>
</evidence>
<sequence length="302" mass="33134">MRLLLGVIPLLLSATGTLAIQAYCDKGYKLENTDYKLDLSKLNKEFVLTATTEQPPTTLQTSVAINVCDALKRPDGLAEADFCQQGASICRREVLLRKDQDQDQKPFVAVVQDIAGDFSDAKMNPSFSLPEPDKDLTKSGTKLSLKLDGRKWKEQQQSAQIIFECDESGNRNDDPKAPTLISYTNGMLLLEWKTVQACALKDGEKVPDNDSPKDGNNGGENGGGSGGMSGVGIFFTIIGVLLGVYFVGGAFYNFRMYNARGLDLIPHRDFWLDLPYLIKDLMSHIRDSVLSHRRGGGGYVAV</sequence>
<keyword evidence="23" id="KW-1185">Reference proteome</keyword>
<reference evidence="22 23" key="1">
    <citation type="submission" date="2016-07" db="EMBL/GenBank/DDBJ databases">
        <title>Pervasive Adenine N6-methylation of Active Genes in Fungi.</title>
        <authorList>
            <consortium name="DOE Joint Genome Institute"/>
            <person name="Mondo S.J."/>
            <person name="Dannebaum R.O."/>
            <person name="Kuo R.C."/>
            <person name="Labutti K."/>
            <person name="Haridas S."/>
            <person name="Kuo A."/>
            <person name="Salamov A."/>
            <person name="Ahrendt S.R."/>
            <person name="Lipzen A."/>
            <person name="Sullivan W."/>
            <person name="Andreopoulos W.B."/>
            <person name="Clum A."/>
            <person name="Lindquist E."/>
            <person name="Daum C."/>
            <person name="Ramamoorthy G.K."/>
            <person name="Gryganskyi A."/>
            <person name="Culley D."/>
            <person name="Magnuson J.K."/>
            <person name="James T.Y."/>
            <person name="O'Malley M.A."/>
            <person name="Stajich J.E."/>
            <person name="Spatafora J.W."/>
            <person name="Visel A."/>
            <person name="Grigoriev I.V."/>
        </authorList>
    </citation>
    <scope>NUCLEOTIDE SEQUENCE [LARGE SCALE GENOMIC DNA]</scope>
    <source>
        <strain evidence="22 23">NRRL 2496</strain>
    </source>
</reference>
<dbReference type="InterPro" id="IPR018939">
    <property type="entry name" value="Autophagy-rel_prot_27"/>
</dbReference>
<dbReference type="InterPro" id="IPR044865">
    <property type="entry name" value="MRH_dom"/>
</dbReference>
<evidence type="ECO:0000256" key="19">
    <source>
        <dbReference type="SAM" id="Phobius"/>
    </source>
</evidence>
<dbReference type="EMBL" id="MCGN01000001">
    <property type="protein sequence ID" value="ORZ02768.1"/>
    <property type="molecule type" value="Genomic_DNA"/>
</dbReference>
<protein>
    <recommendedName>
        <fullName evidence="6">Autophagy-related protein 27</fullName>
    </recommendedName>
</protein>
<evidence type="ECO:0000256" key="8">
    <source>
        <dbReference type="ARBA" id="ARBA00022692"/>
    </source>
</evidence>
<keyword evidence="8 19" id="KW-0812">Transmembrane</keyword>
<dbReference type="OrthoDB" id="29460at2759"/>
<comment type="subcellular location">
    <subcellularLocation>
        <location evidence="2">Cytoplasmic vesicle membrane</location>
        <topology evidence="2">Single-pass type I membrane protein</topology>
    </subcellularLocation>
    <subcellularLocation>
        <location evidence="4">Golgi apparatus membrane</location>
        <topology evidence="4">Single-pass type I membrane protein</topology>
    </subcellularLocation>
    <subcellularLocation>
        <location evidence="1">Mitochondrion membrane</location>
        <topology evidence="1">Single-pass membrane protein</topology>
    </subcellularLocation>
    <subcellularLocation>
        <location evidence="3">Preautophagosomal structure membrane</location>
        <topology evidence="3">Single-pass type I membrane protein</topology>
    </subcellularLocation>
</comment>
<dbReference type="SUPFAM" id="SSF50911">
    <property type="entry name" value="Mannose 6-phosphate receptor domain"/>
    <property type="match status" value="1"/>
</dbReference>
<evidence type="ECO:0000256" key="11">
    <source>
        <dbReference type="ARBA" id="ARBA00022989"/>
    </source>
</evidence>
<evidence type="ECO:0000313" key="23">
    <source>
        <dbReference type="Proteomes" id="UP000242180"/>
    </source>
</evidence>
<evidence type="ECO:0000256" key="7">
    <source>
        <dbReference type="ARBA" id="ARBA00022448"/>
    </source>
</evidence>
<keyword evidence="9 20" id="KW-0732">Signal</keyword>
<dbReference type="GO" id="GO:0030659">
    <property type="term" value="C:cytoplasmic vesicle membrane"/>
    <property type="evidence" value="ECO:0007669"/>
    <property type="project" value="UniProtKB-SubCell"/>
</dbReference>
<comment type="similarity">
    <text evidence="5">Belongs to the ATG27 family.</text>
</comment>
<dbReference type="InterPro" id="IPR009011">
    <property type="entry name" value="Man6P_isomerase_rcpt-bd_dom_sf"/>
</dbReference>
<evidence type="ECO:0000256" key="20">
    <source>
        <dbReference type="SAM" id="SignalP"/>
    </source>
</evidence>
<dbReference type="GO" id="GO:0034045">
    <property type="term" value="C:phagophore assembly site membrane"/>
    <property type="evidence" value="ECO:0007669"/>
    <property type="project" value="UniProtKB-SubCell"/>
</dbReference>
<keyword evidence="11 19" id="KW-1133">Transmembrane helix</keyword>
<evidence type="ECO:0000256" key="16">
    <source>
        <dbReference type="ARBA" id="ARBA00023157"/>
    </source>
</evidence>
<evidence type="ECO:0000256" key="14">
    <source>
        <dbReference type="ARBA" id="ARBA00023128"/>
    </source>
</evidence>
<feature type="transmembrane region" description="Helical" evidence="19">
    <location>
        <begin position="231"/>
        <end position="252"/>
    </location>
</feature>
<comment type="caution">
    <text evidence="22">The sequence shown here is derived from an EMBL/GenBank/DDBJ whole genome shotgun (WGS) entry which is preliminary data.</text>
</comment>
<feature type="signal peptide" evidence="20">
    <location>
        <begin position="1"/>
        <end position="19"/>
    </location>
</feature>
<evidence type="ECO:0000256" key="4">
    <source>
        <dbReference type="ARBA" id="ARBA00004614"/>
    </source>
</evidence>
<dbReference type="PANTHER" id="PTHR15071">
    <property type="entry name" value="MANNOSE-6-PHOSPHATE RECEPTOR FAMILY MEMBER"/>
    <property type="match status" value="1"/>
</dbReference>
<dbReference type="PROSITE" id="PS51914">
    <property type="entry name" value="MRH"/>
    <property type="match status" value="1"/>
</dbReference>
<dbReference type="Pfam" id="PF09451">
    <property type="entry name" value="ATG27"/>
    <property type="match status" value="1"/>
</dbReference>
<dbReference type="STRING" id="13706.A0A1X2HUJ6"/>
<feature type="region of interest" description="Disordered" evidence="18">
    <location>
        <begin position="203"/>
        <end position="223"/>
    </location>
</feature>
<feature type="domain" description="MRH" evidence="21">
    <location>
        <begin position="30"/>
        <end position="200"/>
    </location>
</feature>
<evidence type="ECO:0000256" key="17">
    <source>
        <dbReference type="ARBA" id="ARBA00023329"/>
    </source>
</evidence>
<dbReference type="GO" id="GO:0006914">
    <property type="term" value="P:autophagy"/>
    <property type="evidence" value="ECO:0007669"/>
    <property type="project" value="UniProtKB-KW"/>
</dbReference>
<keyword evidence="13" id="KW-0333">Golgi apparatus</keyword>
<keyword evidence="12" id="KW-0072">Autophagy</keyword>
<dbReference type="GO" id="GO:0015031">
    <property type="term" value="P:protein transport"/>
    <property type="evidence" value="ECO:0007669"/>
    <property type="project" value="UniProtKB-KW"/>
</dbReference>
<keyword evidence="10" id="KW-0653">Protein transport</keyword>
<evidence type="ECO:0000256" key="6">
    <source>
        <dbReference type="ARBA" id="ARBA00013776"/>
    </source>
</evidence>
<evidence type="ECO:0000256" key="10">
    <source>
        <dbReference type="ARBA" id="ARBA00022927"/>
    </source>
</evidence>
<keyword evidence="17" id="KW-0968">Cytoplasmic vesicle</keyword>
<dbReference type="Proteomes" id="UP000242180">
    <property type="component" value="Unassembled WGS sequence"/>
</dbReference>
<evidence type="ECO:0000313" key="22">
    <source>
        <dbReference type="EMBL" id="ORZ02768.1"/>
    </source>
</evidence>
<name>A0A1X2HUJ6_SYNRA</name>
<evidence type="ECO:0000256" key="2">
    <source>
        <dbReference type="ARBA" id="ARBA00004358"/>
    </source>
</evidence>
<dbReference type="GO" id="GO:0000139">
    <property type="term" value="C:Golgi membrane"/>
    <property type="evidence" value="ECO:0007669"/>
    <property type="project" value="UniProtKB-SubCell"/>
</dbReference>
<dbReference type="PANTHER" id="PTHR15071:SF13">
    <property type="entry name" value="AUTOPHAGY-RELATED PROTEIN 27"/>
    <property type="match status" value="1"/>
</dbReference>
<keyword evidence="15 19" id="KW-0472">Membrane</keyword>
<dbReference type="FunCoup" id="A0A1X2HUJ6">
    <property type="interactions" value="84"/>
</dbReference>
<keyword evidence="7" id="KW-0813">Transport</keyword>
<evidence type="ECO:0000256" key="9">
    <source>
        <dbReference type="ARBA" id="ARBA00022729"/>
    </source>
</evidence>
<keyword evidence="14" id="KW-0496">Mitochondrion</keyword>
<feature type="chain" id="PRO_5012055421" description="Autophagy-related protein 27" evidence="20">
    <location>
        <begin position="20"/>
        <end position="302"/>
    </location>
</feature>
<dbReference type="OMA" id="GSSHWGF"/>